<accession>A0A4R4Z8I4</accession>
<dbReference type="AlphaFoldDB" id="A0A4R4Z8I4"/>
<reference evidence="2 3" key="1">
    <citation type="submission" date="2019-03" db="EMBL/GenBank/DDBJ databases">
        <title>Draft genome sequences of novel Actinobacteria.</title>
        <authorList>
            <person name="Sahin N."/>
            <person name="Ay H."/>
            <person name="Saygin H."/>
        </authorList>
    </citation>
    <scope>NUCLEOTIDE SEQUENCE [LARGE SCALE GENOMIC DNA]</scope>
    <source>
        <strain evidence="2 3">CH32</strain>
    </source>
</reference>
<feature type="coiled-coil region" evidence="1">
    <location>
        <begin position="6"/>
        <end position="37"/>
    </location>
</feature>
<dbReference type="OrthoDB" id="3542487at2"/>
<dbReference type="RefSeq" id="WP_132609128.1">
    <property type="nucleotide sequence ID" value="NZ_SMKQ01000008.1"/>
</dbReference>
<protein>
    <recommendedName>
        <fullName evidence="4">Helix-turn-helix domain-containing protein</fullName>
    </recommendedName>
</protein>
<keyword evidence="3" id="KW-1185">Reference proteome</keyword>
<proteinExistence type="predicted"/>
<dbReference type="Proteomes" id="UP000295302">
    <property type="component" value="Unassembled WGS sequence"/>
</dbReference>
<evidence type="ECO:0000313" key="2">
    <source>
        <dbReference type="EMBL" id="TDD54548.1"/>
    </source>
</evidence>
<evidence type="ECO:0000313" key="3">
    <source>
        <dbReference type="Proteomes" id="UP000295302"/>
    </source>
</evidence>
<dbReference type="EMBL" id="SMKQ01000008">
    <property type="protein sequence ID" value="TDD54548.1"/>
    <property type="molecule type" value="Genomic_DNA"/>
</dbReference>
<comment type="caution">
    <text evidence="2">The sequence shown here is derived from an EMBL/GenBank/DDBJ whole genome shotgun (WGS) entry which is preliminary data.</text>
</comment>
<evidence type="ECO:0008006" key="4">
    <source>
        <dbReference type="Google" id="ProtNLM"/>
    </source>
</evidence>
<evidence type="ECO:0000256" key="1">
    <source>
        <dbReference type="SAM" id="Coils"/>
    </source>
</evidence>
<sequence length="69" mass="7703">MATGTLVAKIRAHKTAQERLEQARRELDQEIARAVTSGEWQIIDVAEVTGWSRETIRAIVKRITEDAAG</sequence>
<organism evidence="2 3">
    <name type="scientific">Nonomuraea terrae</name>
    <dbReference type="NCBI Taxonomy" id="2530383"/>
    <lineage>
        <taxon>Bacteria</taxon>
        <taxon>Bacillati</taxon>
        <taxon>Actinomycetota</taxon>
        <taxon>Actinomycetes</taxon>
        <taxon>Streptosporangiales</taxon>
        <taxon>Streptosporangiaceae</taxon>
        <taxon>Nonomuraea</taxon>
    </lineage>
</organism>
<name>A0A4R4Z8I4_9ACTN</name>
<gene>
    <name evidence="2" type="ORF">E1286_04985</name>
</gene>
<keyword evidence="1" id="KW-0175">Coiled coil</keyword>